<keyword evidence="3 5" id="KW-0479">Metal-binding</keyword>
<dbReference type="GO" id="GO:0012505">
    <property type="term" value="C:endomembrane system"/>
    <property type="evidence" value="ECO:0007669"/>
    <property type="project" value="UniProtKB-SubCell"/>
</dbReference>
<dbReference type="RefSeq" id="XP_022092270.1">
    <property type="nucleotide sequence ID" value="XM_022236578.1"/>
</dbReference>
<organism evidence="8 10">
    <name type="scientific">Acanthaster planci</name>
    <name type="common">Crown-of-thorns starfish</name>
    <dbReference type="NCBI Taxonomy" id="133434"/>
    <lineage>
        <taxon>Eukaryota</taxon>
        <taxon>Metazoa</taxon>
        <taxon>Echinodermata</taxon>
        <taxon>Eleutherozoa</taxon>
        <taxon>Asterozoa</taxon>
        <taxon>Asteroidea</taxon>
        <taxon>Valvatacea</taxon>
        <taxon>Valvatida</taxon>
        <taxon>Acanthasteridae</taxon>
        <taxon>Acanthaster</taxon>
    </lineage>
</organism>
<dbReference type="RefSeq" id="XP_022092269.1">
    <property type="nucleotide sequence ID" value="XM_022236577.1"/>
</dbReference>
<protein>
    <submittedName>
        <fullName evidence="9 10">Cytochrome P450 4F22-like</fullName>
    </submittedName>
</protein>
<name>A0A8B7YGA3_ACAPL</name>
<proteinExistence type="inferred from homology"/>
<dbReference type="RefSeq" id="XP_022092268.1">
    <property type="nucleotide sequence ID" value="XM_022236576.1"/>
</dbReference>
<dbReference type="PANTHER" id="PTHR24291">
    <property type="entry name" value="CYTOCHROME P450 FAMILY 4"/>
    <property type="match status" value="1"/>
</dbReference>
<feature type="transmembrane region" description="Helical" evidence="7">
    <location>
        <begin position="78"/>
        <end position="98"/>
    </location>
</feature>
<evidence type="ECO:0000313" key="8">
    <source>
        <dbReference type="Proteomes" id="UP000694845"/>
    </source>
</evidence>
<feature type="transmembrane region" description="Helical" evidence="7">
    <location>
        <begin position="6"/>
        <end position="33"/>
    </location>
</feature>
<gene>
    <name evidence="9 10 11 12" type="primary">LOC110980178</name>
</gene>
<comment type="subcellular location">
    <subcellularLocation>
        <location evidence="1">Endomembrane system</location>
    </subcellularLocation>
</comment>
<evidence type="ECO:0000256" key="7">
    <source>
        <dbReference type="SAM" id="Phobius"/>
    </source>
</evidence>
<dbReference type="Gene3D" id="1.10.630.10">
    <property type="entry name" value="Cytochrome P450"/>
    <property type="match status" value="1"/>
</dbReference>
<evidence type="ECO:0000313" key="9">
    <source>
        <dbReference type="RefSeq" id="XP_022092268.1"/>
    </source>
</evidence>
<dbReference type="GO" id="GO:0005506">
    <property type="term" value="F:iron ion binding"/>
    <property type="evidence" value="ECO:0007669"/>
    <property type="project" value="InterPro"/>
</dbReference>
<dbReference type="InterPro" id="IPR001128">
    <property type="entry name" value="Cyt_P450"/>
</dbReference>
<accession>A0A8B7YGA3</accession>
<dbReference type="PROSITE" id="PS00086">
    <property type="entry name" value="CYTOCHROME_P450"/>
    <property type="match status" value="1"/>
</dbReference>
<dbReference type="GO" id="GO:0016705">
    <property type="term" value="F:oxidoreductase activity, acting on paired donors, with incorporation or reduction of molecular oxygen"/>
    <property type="evidence" value="ECO:0007669"/>
    <property type="project" value="InterPro"/>
</dbReference>
<dbReference type="RefSeq" id="XP_022092271.1">
    <property type="nucleotide sequence ID" value="XM_022236579.1"/>
</dbReference>
<dbReference type="Pfam" id="PF00067">
    <property type="entry name" value="p450"/>
    <property type="match status" value="1"/>
</dbReference>
<dbReference type="OrthoDB" id="1470350at2759"/>
<comment type="cofactor">
    <cofactor evidence="5">
        <name>heme</name>
        <dbReference type="ChEBI" id="CHEBI:30413"/>
    </cofactor>
</comment>
<dbReference type="InterPro" id="IPR002401">
    <property type="entry name" value="Cyt_P450_E_grp-I"/>
</dbReference>
<dbReference type="CDD" id="cd20659">
    <property type="entry name" value="CYP4B_4F-like"/>
    <property type="match status" value="1"/>
</dbReference>
<keyword evidence="7" id="KW-1133">Transmembrane helix</keyword>
<feature type="binding site" description="axial binding residue" evidence="5">
    <location>
        <position position="458"/>
    </location>
    <ligand>
        <name>heme</name>
        <dbReference type="ChEBI" id="CHEBI:30413"/>
    </ligand>
    <ligandPart>
        <name>Fe</name>
        <dbReference type="ChEBI" id="CHEBI:18248"/>
    </ligandPart>
</feature>
<dbReference type="KEGG" id="aplc:110980178"/>
<evidence type="ECO:0000313" key="12">
    <source>
        <dbReference type="RefSeq" id="XP_022092271.1"/>
    </source>
</evidence>
<keyword evidence="8" id="KW-1185">Reference proteome</keyword>
<dbReference type="InterPro" id="IPR050196">
    <property type="entry name" value="Cytochrome_P450_Monoox"/>
</dbReference>
<evidence type="ECO:0000256" key="4">
    <source>
        <dbReference type="ARBA" id="ARBA00023136"/>
    </source>
</evidence>
<keyword evidence="4 7" id="KW-0472">Membrane</keyword>
<evidence type="ECO:0000256" key="6">
    <source>
        <dbReference type="RuleBase" id="RU000461"/>
    </source>
</evidence>
<keyword evidence="5 6" id="KW-0408">Iron</keyword>
<dbReference type="AlphaFoldDB" id="A0A8B7YGA3"/>
<evidence type="ECO:0000256" key="1">
    <source>
        <dbReference type="ARBA" id="ARBA00004308"/>
    </source>
</evidence>
<dbReference type="SUPFAM" id="SSF48264">
    <property type="entry name" value="Cytochrome P450"/>
    <property type="match status" value="1"/>
</dbReference>
<dbReference type="Proteomes" id="UP000694845">
    <property type="component" value="Unplaced"/>
</dbReference>
<dbReference type="GO" id="GO:0004497">
    <property type="term" value="F:monooxygenase activity"/>
    <property type="evidence" value="ECO:0007669"/>
    <property type="project" value="UniProtKB-KW"/>
</dbReference>
<dbReference type="InterPro" id="IPR036396">
    <property type="entry name" value="Cyt_P450_sf"/>
</dbReference>
<dbReference type="InterPro" id="IPR017972">
    <property type="entry name" value="Cyt_P450_CS"/>
</dbReference>
<evidence type="ECO:0000256" key="3">
    <source>
        <dbReference type="ARBA" id="ARBA00022723"/>
    </source>
</evidence>
<keyword evidence="6" id="KW-0560">Oxidoreductase</keyword>
<keyword evidence="5 6" id="KW-0349">Heme</keyword>
<dbReference type="FunFam" id="1.10.630.10:FF:000005">
    <property type="entry name" value="cytochrome P450 4F22 isoform X2"/>
    <property type="match status" value="1"/>
</dbReference>
<evidence type="ECO:0000256" key="5">
    <source>
        <dbReference type="PIRSR" id="PIRSR602401-1"/>
    </source>
</evidence>
<keyword evidence="7" id="KW-0812">Transmembrane</keyword>
<evidence type="ECO:0000256" key="2">
    <source>
        <dbReference type="ARBA" id="ARBA00010617"/>
    </source>
</evidence>
<comment type="similarity">
    <text evidence="2 6">Belongs to the cytochrome P450 family.</text>
</comment>
<dbReference type="PANTHER" id="PTHR24291:SF201">
    <property type="entry name" value="CYTOCHROME P450, FAMILY 4, SUBFAMILY B, POLYPEPTIDE 7"/>
    <property type="match status" value="1"/>
</dbReference>
<dbReference type="PRINTS" id="PR00385">
    <property type="entry name" value="P450"/>
</dbReference>
<dbReference type="GO" id="GO:0020037">
    <property type="term" value="F:heme binding"/>
    <property type="evidence" value="ECO:0007669"/>
    <property type="project" value="InterPro"/>
</dbReference>
<dbReference type="GeneID" id="110980178"/>
<sequence>MVLVSTSGLVIFGITLITLAVTSAVIAVCGLLLQKWQLEKQLKAFPEAPERHWLFGHVHKATSDEKAIAWGRKSVDEAMYALVFWVGPFMPFVCVFHPDTVKTILKTSEPKSENMYRFVRPWIGDGLLLSTGKKWARNRRLLTPGFHFDILKPYVDIFQESGGILVKKWQAACDGEEKQSMEMFSHISLLMLDSLLKCIFSVESNCQTVEDHPYIKGIYEIARLVGERFRFLPFHLDTVYNLSPSGRRFHRAIESVHKYARDIIHQRRLTLAAETTNSKTGQRKHVDFLDILLCAKDTDGKGLTDQEIFDEVDTFMFEGHDTTASGISWFLYNMARFPEFQQKCREEIDSLLADRTDDKLHWDDLNNLPYLAQCLKESLRFHAPVYHIMRTLTQSVTFPDGRMIPKGISVAILISGLHHNKNVWHDPETFDPERFAPERIQSIPTYAYVPFSAGPRNCIGQHFAMSEMKVVATIILRNFYLSVDESVPVLRRNALVLRADNGINLYISPRKL</sequence>
<dbReference type="OMA" id="DPTAHTM"/>
<evidence type="ECO:0000313" key="10">
    <source>
        <dbReference type="RefSeq" id="XP_022092269.1"/>
    </source>
</evidence>
<evidence type="ECO:0000313" key="11">
    <source>
        <dbReference type="RefSeq" id="XP_022092270.1"/>
    </source>
</evidence>
<dbReference type="PRINTS" id="PR00463">
    <property type="entry name" value="EP450I"/>
</dbReference>
<reference evidence="9 10" key="1">
    <citation type="submission" date="2025-04" db="UniProtKB">
        <authorList>
            <consortium name="RefSeq"/>
        </authorList>
    </citation>
    <scope>IDENTIFICATION</scope>
</reference>
<keyword evidence="6" id="KW-0503">Monooxygenase</keyword>